<dbReference type="GO" id="GO:0032259">
    <property type="term" value="P:methylation"/>
    <property type="evidence" value="ECO:0007669"/>
    <property type="project" value="UniProtKB-KW"/>
</dbReference>
<protein>
    <submittedName>
        <fullName evidence="4">Methyltransferase family protein</fullName>
    </submittedName>
</protein>
<dbReference type="SUPFAM" id="SSF53335">
    <property type="entry name" value="S-adenosyl-L-methionine-dependent methyltransferases"/>
    <property type="match status" value="1"/>
</dbReference>
<dbReference type="InterPro" id="IPR029063">
    <property type="entry name" value="SAM-dependent_MTases_sf"/>
</dbReference>
<name>A0ABY2BFY9_9ACTN</name>
<evidence type="ECO:0000313" key="4">
    <source>
        <dbReference type="EMBL" id="TCO18925.1"/>
    </source>
</evidence>
<keyword evidence="5" id="KW-1185">Reference proteome</keyword>
<dbReference type="Pfam" id="PF13649">
    <property type="entry name" value="Methyltransf_25"/>
    <property type="match status" value="1"/>
</dbReference>
<dbReference type="PANTHER" id="PTHR44942">
    <property type="entry name" value="METHYLTRANSF_11 DOMAIN-CONTAINING PROTEIN"/>
    <property type="match status" value="1"/>
</dbReference>
<dbReference type="GO" id="GO:0008168">
    <property type="term" value="F:methyltransferase activity"/>
    <property type="evidence" value="ECO:0007669"/>
    <property type="project" value="UniProtKB-KW"/>
</dbReference>
<dbReference type="Proteomes" id="UP000295818">
    <property type="component" value="Unassembled WGS sequence"/>
</dbReference>
<dbReference type="Gene3D" id="3.40.50.150">
    <property type="entry name" value="Vaccinia Virus protein VP39"/>
    <property type="match status" value="1"/>
</dbReference>
<keyword evidence="2" id="KW-0808">Transferase</keyword>
<organism evidence="4 5">
    <name type="scientific">Kribbella orskensis</name>
    <dbReference type="NCBI Taxonomy" id="2512216"/>
    <lineage>
        <taxon>Bacteria</taxon>
        <taxon>Bacillati</taxon>
        <taxon>Actinomycetota</taxon>
        <taxon>Actinomycetes</taxon>
        <taxon>Propionibacteriales</taxon>
        <taxon>Kribbellaceae</taxon>
        <taxon>Kribbella</taxon>
    </lineage>
</organism>
<evidence type="ECO:0000256" key="2">
    <source>
        <dbReference type="ARBA" id="ARBA00022679"/>
    </source>
</evidence>
<proteinExistence type="predicted"/>
<evidence type="ECO:0000259" key="3">
    <source>
        <dbReference type="Pfam" id="PF13649"/>
    </source>
</evidence>
<sequence>MTGESDEDITTDRVQALVFGEVATEYERVRPGYPEALVDEVLAYAPSQQAALDIGAGTGKATVAFAGRGLRITALEPDPAMAVVLRQRVAGLAVNIAMASLETYQPEETYDLVYSAQAFHWTAPGTRWARTAAALRPSGALALFWNHDRVADPVVRAKVFGVLREQVPMLAPAGEPPEPESLLKLWPYDELSVRPEFGELRQEVYRWERELSAEDYLAYLTTQSSYRMLEADERQDLVDALAAVLPSHVVLDVATLLHLAKRR</sequence>
<dbReference type="InterPro" id="IPR051052">
    <property type="entry name" value="Diverse_substrate_MTase"/>
</dbReference>
<comment type="caution">
    <text evidence="4">The sequence shown here is derived from an EMBL/GenBank/DDBJ whole genome shotgun (WGS) entry which is preliminary data.</text>
</comment>
<reference evidence="4 5" key="1">
    <citation type="journal article" date="2015" name="Stand. Genomic Sci.">
        <title>Genomic Encyclopedia of Bacterial and Archaeal Type Strains, Phase III: the genomes of soil and plant-associated and newly described type strains.</title>
        <authorList>
            <person name="Whitman W.B."/>
            <person name="Woyke T."/>
            <person name="Klenk H.P."/>
            <person name="Zhou Y."/>
            <person name="Lilburn T.G."/>
            <person name="Beck B.J."/>
            <person name="De Vos P."/>
            <person name="Vandamme P."/>
            <person name="Eisen J.A."/>
            <person name="Garrity G."/>
            <person name="Hugenholtz P."/>
            <person name="Kyrpides N.C."/>
        </authorList>
    </citation>
    <scope>NUCLEOTIDE SEQUENCE [LARGE SCALE GENOMIC DNA]</scope>
    <source>
        <strain evidence="4 5">VKM Ac-2538</strain>
    </source>
</reference>
<dbReference type="InterPro" id="IPR041698">
    <property type="entry name" value="Methyltransf_25"/>
</dbReference>
<feature type="domain" description="Methyltransferase" evidence="3">
    <location>
        <begin position="52"/>
        <end position="139"/>
    </location>
</feature>
<dbReference type="CDD" id="cd02440">
    <property type="entry name" value="AdoMet_MTases"/>
    <property type="match status" value="1"/>
</dbReference>
<dbReference type="EMBL" id="SLWM01000011">
    <property type="protein sequence ID" value="TCO18925.1"/>
    <property type="molecule type" value="Genomic_DNA"/>
</dbReference>
<dbReference type="PANTHER" id="PTHR44942:SF4">
    <property type="entry name" value="METHYLTRANSFERASE TYPE 11 DOMAIN-CONTAINING PROTEIN"/>
    <property type="match status" value="1"/>
</dbReference>
<keyword evidence="1 4" id="KW-0489">Methyltransferase</keyword>
<dbReference type="RefSeq" id="WP_132191441.1">
    <property type="nucleotide sequence ID" value="NZ_SLWM01000011.1"/>
</dbReference>
<evidence type="ECO:0000256" key="1">
    <source>
        <dbReference type="ARBA" id="ARBA00022603"/>
    </source>
</evidence>
<accession>A0ABY2BFY9</accession>
<evidence type="ECO:0000313" key="5">
    <source>
        <dbReference type="Proteomes" id="UP000295818"/>
    </source>
</evidence>
<gene>
    <name evidence="4" type="ORF">EV644_111163</name>
</gene>